<sequence length="170" mass="18911">MANKSSKTLARTNLATLNRTHLTTLSIHLIFILYRLLFLRGSVYKYVLLVLPSLLIEAYLDRLGRPGYGANGDLLRPGEDLAAQGVTEYLWDIVYATWIVLGLVGLLGEWAWWVALVVPAYAAYLAWGLYKGFVGGGMPGMPKVEEQPAQGASKRQQKVEARGGQKVRYR</sequence>
<evidence type="ECO:0000256" key="4">
    <source>
        <dbReference type="ARBA" id="ARBA00022824"/>
    </source>
</evidence>
<keyword evidence="5 8" id="KW-1133">Transmembrane helix</keyword>
<name>A0A5J5ENM2_9PEZI</name>
<proteinExistence type="inferred from homology"/>
<accession>A0A5J5ENM2</accession>
<evidence type="ECO:0000313" key="9">
    <source>
        <dbReference type="EMBL" id="KAA8897460.1"/>
    </source>
</evidence>
<protein>
    <recommendedName>
        <fullName evidence="11">DUF788 domain protein</fullName>
    </recommendedName>
</protein>
<evidence type="ECO:0008006" key="11">
    <source>
        <dbReference type="Google" id="ProtNLM"/>
    </source>
</evidence>
<evidence type="ECO:0000313" key="10">
    <source>
        <dbReference type="Proteomes" id="UP000326924"/>
    </source>
</evidence>
<dbReference type="GO" id="GO:0005773">
    <property type="term" value="C:vacuole"/>
    <property type="evidence" value="ECO:0007669"/>
    <property type="project" value="GOC"/>
</dbReference>
<comment type="caution">
    <text evidence="9">The sequence shown here is derived from an EMBL/GenBank/DDBJ whole genome shotgun (WGS) entry which is preliminary data.</text>
</comment>
<evidence type="ECO:0000256" key="8">
    <source>
        <dbReference type="SAM" id="Phobius"/>
    </source>
</evidence>
<dbReference type="AlphaFoldDB" id="A0A5J5ENM2"/>
<dbReference type="GO" id="GO:0006624">
    <property type="term" value="P:vacuolar protein processing"/>
    <property type="evidence" value="ECO:0007669"/>
    <property type="project" value="TreeGrafter"/>
</dbReference>
<comment type="similarity">
    <text evidence="2">Belongs to the TMEM208 family.</text>
</comment>
<dbReference type="PANTHER" id="PTHR13505">
    <property type="entry name" value="TRANSMEMBRANE PROTEIN 208"/>
    <property type="match status" value="1"/>
</dbReference>
<dbReference type="PANTHER" id="PTHR13505:SF7">
    <property type="entry name" value="TRANSMEMBRANE PROTEIN 208"/>
    <property type="match status" value="1"/>
</dbReference>
<feature type="region of interest" description="Disordered" evidence="7">
    <location>
        <begin position="144"/>
        <end position="170"/>
    </location>
</feature>
<reference evidence="9 10" key="1">
    <citation type="submission" date="2019-09" db="EMBL/GenBank/DDBJ databases">
        <title>Draft genome of the ectomycorrhizal ascomycete Sphaerosporella brunnea.</title>
        <authorList>
            <consortium name="DOE Joint Genome Institute"/>
            <person name="Benucci G.M."/>
            <person name="Marozzi G."/>
            <person name="Antonielli L."/>
            <person name="Sanchez S."/>
            <person name="Marco P."/>
            <person name="Wang X."/>
            <person name="Falini L.B."/>
            <person name="Barry K."/>
            <person name="Haridas S."/>
            <person name="Lipzen A."/>
            <person name="Labutti K."/>
            <person name="Grigoriev I.V."/>
            <person name="Murat C."/>
            <person name="Martin F."/>
            <person name="Albertini E."/>
            <person name="Donnini D."/>
            <person name="Bonito G."/>
        </authorList>
    </citation>
    <scope>NUCLEOTIDE SEQUENCE [LARGE SCALE GENOMIC DNA]</scope>
    <source>
        <strain evidence="9 10">Sb_GMNB300</strain>
    </source>
</reference>
<dbReference type="Proteomes" id="UP000326924">
    <property type="component" value="Unassembled WGS sequence"/>
</dbReference>
<evidence type="ECO:0000256" key="3">
    <source>
        <dbReference type="ARBA" id="ARBA00022692"/>
    </source>
</evidence>
<dbReference type="Pfam" id="PF05620">
    <property type="entry name" value="TMEM208_SND2"/>
    <property type="match status" value="1"/>
</dbReference>
<keyword evidence="3 8" id="KW-0812">Transmembrane</keyword>
<keyword evidence="6 8" id="KW-0472">Membrane</keyword>
<organism evidence="9 10">
    <name type="scientific">Sphaerosporella brunnea</name>
    <dbReference type="NCBI Taxonomy" id="1250544"/>
    <lineage>
        <taxon>Eukaryota</taxon>
        <taxon>Fungi</taxon>
        <taxon>Dikarya</taxon>
        <taxon>Ascomycota</taxon>
        <taxon>Pezizomycotina</taxon>
        <taxon>Pezizomycetes</taxon>
        <taxon>Pezizales</taxon>
        <taxon>Pyronemataceae</taxon>
        <taxon>Sphaerosporella</taxon>
    </lineage>
</organism>
<dbReference type="EMBL" id="VXIS01000198">
    <property type="protein sequence ID" value="KAA8897460.1"/>
    <property type="molecule type" value="Genomic_DNA"/>
</dbReference>
<gene>
    <name evidence="9" type="ORF">FN846DRAFT_893048</name>
</gene>
<comment type="subcellular location">
    <subcellularLocation>
        <location evidence="1">Endoplasmic reticulum membrane</location>
        <topology evidence="1">Multi-pass membrane protein</topology>
    </subcellularLocation>
</comment>
<evidence type="ECO:0000256" key="5">
    <source>
        <dbReference type="ARBA" id="ARBA00022989"/>
    </source>
</evidence>
<evidence type="ECO:0000256" key="7">
    <source>
        <dbReference type="SAM" id="MobiDB-lite"/>
    </source>
</evidence>
<dbReference type="GO" id="GO:0005789">
    <property type="term" value="C:endoplasmic reticulum membrane"/>
    <property type="evidence" value="ECO:0007669"/>
    <property type="project" value="UniProtKB-SubCell"/>
</dbReference>
<evidence type="ECO:0000256" key="1">
    <source>
        <dbReference type="ARBA" id="ARBA00004477"/>
    </source>
</evidence>
<dbReference type="OrthoDB" id="10012212at2759"/>
<evidence type="ECO:0000256" key="2">
    <source>
        <dbReference type="ARBA" id="ARBA00009950"/>
    </source>
</evidence>
<evidence type="ECO:0000256" key="6">
    <source>
        <dbReference type="ARBA" id="ARBA00023136"/>
    </source>
</evidence>
<dbReference type="InParanoid" id="A0A5J5ENM2"/>
<keyword evidence="10" id="KW-1185">Reference proteome</keyword>
<dbReference type="InterPro" id="IPR008506">
    <property type="entry name" value="SND2/TMEM208"/>
</dbReference>
<keyword evidence="4" id="KW-0256">Endoplasmic reticulum</keyword>
<feature type="transmembrane region" description="Helical" evidence="8">
    <location>
        <begin position="20"/>
        <end position="37"/>
    </location>
</feature>